<accession>A0A917D0A2</accession>
<evidence type="ECO:0000256" key="2">
    <source>
        <dbReference type="ARBA" id="ARBA00022481"/>
    </source>
</evidence>
<dbReference type="PANTHER" id="PTHR30093">
    <property type="entry name" value="GENERAL SECRETION PATHWAY PROTEIN G"/>
    <property type="match status" value="1"/>
</dbReference>
<dbReference type="GO" id="GO:0044096">
    <property type="term" value="C:type IV pilus"/>
    <property type="evidence" value="ECO:0007669"/>
    <property type="project" value="TreeGrafter"/>
</dbReference>
<dbReference type="AlphaFoldDB" id="A0A917D0A2"/>
<comment type="similarity">
    <text evidence="1">Belongs to the N-Me-Phe pilin family.</text>
</comment>
<dbReference type="SUPFAM" id="SSF54523">
    <property type="entry name" value="Pili subunits"/>
    <property type="match status" value="1"/>
</dbReference>
<gene>
    <name evidence="4" type="ORF">GCM10011365_24850</name>
</gene>
<evidence type="ECO:0000256" key="3">
    <source>
        <dbReference type="SAM" id="Phobius"/>
    </source>
</evidence>
<dbReference type="RefSeq" id="WP_188366089.1">
    <property type="nucleotide sequence ID" value="NZ_BAABJF010000023.1"/>
</dbReference>
<evidence type="ECO:0000313" key="5">
    <source>
        <dbReference type="Proteomes" id="UP000605253"/>
    </source>
</evidence>
<dbReference type="Gene3D" id="3.30.700.10">
    <property type="entry name" value="Glycoprotein, Type 4 Pilin"/>
    <property type="match status" value="1"/>
</dbReference>
<keyword evidence="3" id="KW-0812">Transmembrane</keyword>
<dbReference type="NCBIfam" id="TIGR02532">
    <property type="entry name" value="IV_pilin_GFxxxE"/>
    <property type="match status" value="1"/>
</dbReference>
<evidence type="ECO:0000256" key="1">
    <source>
        <dbReference type="ARBA" id="ARBA00005233"/>
    </source>
</evidence>
<proteinExistence type="inferred from homology"/>
<dbReference type="Proteomes" id="UP000605253">
    <property type="component" value="Unassembled WGS sequence"/>
</dbReference>
<keyword evidence="5" id="KW-1185">Reference proteome</keyword>
<keyword evidence="3" id="KW-1133">Transmembrane helix</keyword>
<dbReference type="PANTHER" id="PTHR30093:SF34">
    <property type="entry name" value="PREPILIN PEPTIDASE-DEPENDENT PROTEIN D"/>
    <property type="match status" value="1"/>
</dbReference>
<feature type="transmembrane region" description="Helical" evidence="3">
    <location>
        <begin position="6"/>
        <end position="27"/>
    </location>
</feature>
<comment type="caution">
    <text evidence="4">The sequence shown here is derived from an EMBL/GenBank/DDBJ whole genome shotgun (WGS) entry which is preliminary data.</text>
</comment>
<keyword evidence="3" id="KW-0472">Membrane</keyword>
<dbReference type="InterPro" id="IPR012902">
    <property type="entry name" value="N_methyl_site"/>
</dbReference>
<protein>
    <submittedName>
        <fullName evidence="4">General secretion pathway protein GspH</fullName>
    </submittedName>
</protein>
<evidence type="ECO:0000313" key="4">
    <source>
        <dbReference type="EMBL" id="GGG02693.1"/>
    </source>
</evidence>
<organism evidence="4 5">
    <name type="scientific">Marinicella pacifica</name>
    <dbReference type="NCBI Taxonomy" id="1171543"/>
    <lineage>
        <taxon>Bacteria</taxon>
        <taxon>Pseudomonadati</taxon>
        <taxon>Pseudomonadota</taxon>
        <taxon>Gammaproteobacteria</taxon>
        <taxon>Lysobacterales</taxon>
        <taxon>Marinicellaceae</taxon>
        <taxon>Marinicella</taxon>
    </lineage>
</organism>
<dbReference type="InterPro" id="IPR001082">
    <property type="entry name" value="Pilin"/>
</dbReference>
<dbReference type="GO" id="GO:0043107">
    <property type="term" value="P:type IV pilus-dependent motility"/>
    <property type="evidence" value="ECO:0007669"/>
    <property type="project" value="TreeGrafter"/>
</dbReference>
<dbReference type="Pfam" id="PF07963">
    <property type="entry name" value="N_methyl"/>
    <property type="match status" value="1"/>
</dbReference>
<dbReference type="EMBL" id="BMEO01000018">
    <property type="protein sequence ID" value="GGG02693.1"/>
    <property type="molecule type" value="Genomic_DNA"/>
</dbReference>
<dbReference type="GO" id="GO:0007155">
    <property type="term" value="P:cell adhesion"/>
    <property type="evidence" value="ECO:0007669"/>
    <property type="project" value="InterPro"/>
</dbReference>
<dbReference type="Pfam" id="PF00114">
    <property type="entry name" value="Pilin"/>
    <property type="match status" value="1"/>
</dbReference>
<reference evidence="4" key="1">
    <citation type="journal article" date="2014" name="Int. J. Syst. Evol. Microbiol.">
        <title>Complete genome sequence of Corynebacterium casei LMG S-19264T (=DSM 44701T), isolated from a smear-ripened cheese.</title>
        <authorList>
            <consortium name="US DOE Joint Genome Institute (JGI-PGF)"/>
            <person name="Walter F."/>
            <person name="Albersmeier A."/>
            <person name="Kalinowski J."/>
            <person name="Ruckert C."/>
        </authorList>
    </citation>
    <scope>NUCLEOTIDE SEQUENCE</scope>
    <source>
        <strain evidence="4">CGMCC 1.12181</strain>
    </source>
</reference>
<sequence length="140" mass="14522">MKKNQGFTLIELMIVIAIIAILMAYAIPAYRDYTVRAKVGEGIQLASAAKQAVSETFQSEGALPTNNAGAGLAASTSIVGTNVAKIAVNGSGAIVITYNNEPAINNATVTLTPDVTTNVGSIVWVCSSGISDKYLPSQCR</sequence>
<dbReference type="InterPro" id="IPR045584">
    <property type="entry name" value="Pilin-like"/>
</dbReference>
<reference evidence="4" key="2">
    <citation type="submission" date="2020-09" db="EMBL/GenBank/DDBJ databases">
        <authorList>
            <person name="Sun Q."/>
            <person name="Zhou Y."/>
        </authorList>
    </citation>
    <scope>NUCLEOTIDE SEQUENCE</scope>
    <source>
        <strain evidence="4">CGMCC 1.12181</strain>
    </source>
</reference>
<name>A0A917D0A2_9GAMM</name>
<keyword evidence="2" id="KW-0488">Methylation</keyword>